<name>A0A0E0BRB7_9ORYZ</name>
<keyword evidence="2" id="KW-1185">Reference proteome</keyword>
<dbReference type="AlphaFoldDB" id="A0A0E0BRB7"/>
<sequence>MGAEELEEGFPMVTGAGSVVAVELALEEEIHAGGCLIEHKLLQLPALKAMEVPRTERSGCGRPLRCLDEPHAAGCGHPSSRPELRCPVKWRIAKLMMMVSCTLVTGINVDGSTSGGELWHASACRALARFSANPCMHMCLHGAWILTRRHARVGEDWTVVAMGGMALASAEMTGCCR</sequence>
<protein>
    <submittedName>
        <fullName evidence="1">Uncharacterized protein</fullName>
    </submittedName>
</protein>
<evidence type="ECO:0000313" key="1">
    <source>
        <dbReference type="EnsemblPlants" id="OGLUM12G09850.1"/>
    </source>
</evidence>
<reference evidence="1" key="1">
    <citation type="submission" date="2015-04" db="UniProtKB">
        <authorList>
            <consortium name="EnsemblPlants"/>
        </authorList>
    </citation>
    <scope>IDENTIFICATION</scope>
</reference>
<proteinExistence type="predicted"/>
<dbReference type="Proteomes" id="UP000026961">
    <property type="component" value="Chromosome 12"/>
</dbReference>
<evidence type="ECO:0000313" key="2">
    <source>
        <dbReference type="Proteomes" id="UP000026961"/>
    </source>
</evidence>
<accession>A0A0E0BRB7</accession>
<reference evidence="1" key="2">
    <citation type="submission" date="2018-05" db="EMBL/GenBank/DDBJ databases">
        <title>OgluRS3 (Oryza glumaepatula Reference Sequence Version 3).</title>
        <authorList>
            <person name="Zhang J."/>
            <person name="Kudrna D."/>
            <person name="Lee S."/>
            <person name="Talag J."/>
            <person name="Welchert J."/>
            <person name="Wing R.A."/>
        </authorList>
    </citation>
    <scope>NUCLEOTIDE SEQUENCE [LARGE SCALE GENOMIC DNA]</scope>
</reference>
<dbReference type="Gramene" id="OGLUM12G09850.1">
    <property type="protein sequence ID" value="OGLUM12G09850.1"/>
    <property type="gene ID" value="OGLUM12G09850"/>
</dbReference>
<organism evidence="1">
    <name type="scientific">Oryza glumipatula</name>
    <dbReference type="NCBI Taxonomy" id="40148"/>
    <lineage>
        <taxon>Eukaryota</taxon>
        <taxon>Viridiplantae</taxon>
        <taxon>Streptophyta</taxon>
        <taxon>Embryophyta</taxon>
        <taxon>Tracheophyta</taxon>
        <taxon>Spermatophyta</taxon>
        <taxon>Magnoliopsida</taxon>
        <taxon>Liliopsida</taxon>
        <taxon>Poales</taxon>
        <taxon>Poaceae</taxon>
        <taxon>BOP clade</taxon>
        <taxon>Oryzoideae</taxon>
        <taxon>Oryzeae</taxon>
        <taxon>Oryzinae</taxon>
        <taxon>Oryza</taxon>
    </lineage>
</organism>
<dbReference type="HOGENOM" id="CLU_1252380_0_0_1"/>
<dbReference type="EnsemblPlants" id="OGLUM12G09850.1">
    <property type="protein sequence ID" value="OGLUM12G09850.1"/>
    <property type="gene ID" value="OGLUM12G09850"/>
</dbReference>